<feature type="transmembrane region" description="Helical" evidence="4">
    <location>
        <begin position="161"/>
        <end position="180"/>
    </location>
</feature>
<comment type="pathway">
    <text evidence="1">Lipid metabolism.</text>
</comment>
<organism evidence="6 7">
    <name type="scientific">Psychrobacter luti</name>
    <dbReference type="NCBI Taxonomy" id="198481"/>
    <lineage>
        <taxon>Bacteria</taxon>
        <taxon>Pseudomonadati</taxon>
        <taxon>Pseudomonadota</taxon>
        <taxon>Gammaproteobacteria</taxon>
        <taxon>Moraxellales</taxon>
        <taxon>Moraxellaceae</taxon>
        <taxon>Psychrobacter</taxon>
    </lineage>
</organism>
<dbReference type="PANTHER" id="PTHR10434">
    <property type="entry name" value="1-ACYL-SN-GLYCEROL-3-PHOSPHATE ACYLTRANSFERASE"/>
    <property type="match status" value="1"/>
</dbReference>
<evidence type="ECO:0000313" key="7">
    <source>
        <dbReference type="Proteomes" id="UP000588111"/>
    </source>
</evidence>
<keyword evidence="4" id="KW-1133">Transmembrane helix</keyword>
<sequence length="231" mass="25466">MTSKLFNRSKSTASKPTRSKVFPTLNRKHLGNLVPRRGNKAAPIIASALLKAAGWRTVGEIPNIPQAVVLALPHTSNVDGIYAIPSLFALDLKISIMGKHTLFKVPLFAQLLNWIGVIPIDRGNKGSVLQASIDKFKTGKPLFLGLAPEGTRQYTESWKSGFYYLAVGAGVPILPVAMDYKTKEIRFMSLVYPSGDIDADLPKIYAQYQGVMPRHPERLSQPLQDINKQID</sequence>
<feature type="domain" description="Phospholipid/glycerol acyltransferase" evidence="5">
    <location>
        <begin position="68"/>
        <end position="181"/>
    </location>
</feature>
<dbReference type="AlphaFoldDB" id="A0A839TE38"/>
<keyword evidence="2 6" id="KW-0808">Transferase</keyword>
<reference evidence="6 7" key="1">
    <citation type="submission" date="2020-08" db="EMBL/GenBank/DDBJ databases">
        <title>Genomic Encyclopedia of Type Strains, Phase III (KMG-III): the genomes of soil and plant-associated and newly described type strains.</title>
        <authorList>
            <person name="Whitman W."/>
        </authorList>
    </citation>
    <scope>NUCLEOTIDE SEQUENCE [LARGE SCALE GENOMIC DNA]</scope>
    <source>
        <strain evidence="6 7">CECT 5885</strain>
    </source>
</reference>
<dbReference type="CDD" id="cd07988">
    <property type="entry name" value="LPLAT_ABO13168-like"/>
    <property type="match status" value="1"/>
</dbReference>
<dbReference type="Pfam" id="PF01553">
    <property type="entry name" value="Acyltransferase"/>
    <property type="match status" value="1"/>
</dbReference>
<dbReference type="RefSeq" id="WP_227671799.1">
    <property type="nucleotide sequence ID" value="NZ_CAJHAH010000006.1"/>
</dbReference>
<proteinExistence type="predicted"/>
<keyword evidence="4" id="KW-0812">Transmembrane</keyword>
<dbReference type="GO" id="GO:0006654">
    <property type="term" value="P:phosphatidic acid biosynthetic process"/>
    <property type="evidence" value="ECO:0007669"/>
    <property type="project" value="TreeGrafter"/>
</dbReference>
<evidence type="ECO:0000313" key="6">
    <source>
        <dbReference type="EMBL" id="MBB3107617.1"/>
    </source>
</evidence>
<protein>
    <submittedName>
        <fullName evidence="6">1-acyl-sn-glycerol-3-phosphate acyltransferase</fullName>
    </submittedName>
</protein>
<evidence type="ECO:0000259" key="5">
    <source>
        <dbReference type="SMART" id="SM00563"/>
    </source>
</evidence>
<dbReference type="SUPFAM" id="SSF69593">
    <property type="entry name" value="Glycerol-3-phosphate (1)-acyltransferase"/>
    <property type="match status" value="1"/>
</dbReference>
<evidence type="ECO:0000256" key="3">
    <source>
        <dbReference type="ARBA" id="ARBA00023315"/>
    </source>
</evidence>
<comment type="caution">
    <text evidence="6">The sequence shown here is derived from an EMBL/GenBank/DDBJ whole genome shotgun (WGS) entry which is preliminary data.</text>
</comment>
<dbReference type="EMBL" id="JACHXL010000005">
    <property type="protein sequence ID" value="MBB3107617.1"/>
    <property type="molecule type" value="Genomic_DNA"/>
</dbReference>
<evidence type="ECO:0000256" key="1">
    <source>
        <dbReference type="ARBA" id="ARBA00005189"/>
    </source>
</evidence>
<keyword evidence="7" id="KW-1185">Reference proteome</keyword>
<dbReference type="Proteomes" id="UP000588111">
    <property type="component" value="Unassembled WGS sequence"/>
</dbReference>
<name>A0A839TE38_9GAMM</name>
<evidence type="ECO:0000256" key="2">
    <source>
        <dbReference type="ARBA" id="ARBA00022679"/>
    </source>
</evidence>
<dbReference type="InterPro" id="IPR002123">
    <property type="entry name" value="Plipid/glycerol_acylTrfase"/>
</dbReference>
<keyword evidence="4" id="KW-0472">Membrane</keyword>
<accession>A0A839TE38</accession>
<dbReference type="GO" id="GO:0003841">
    <property type="term" value="F:1-acylglycerol-3-phosphate O-acyltransferase activity"/>
    <property type="evidence" value="ECO:0007669"/>
    <property type="project" value="TreeGrafter"/>
</dbReference>
<gene>
    <name evidence="6" type="ORF">FHS24_002145</name>
</gene>
<evidence type="ECO:0000256" key="4">
    <source>
        <dbReference type="SAM" id="Phobius"/>
    </source>
</evidence>
<keyword evidence="3 6" id="KW-0012">Acyltransferase</keyword>
<dbReference type="PANTHER" id="PTHR10434:SF9">
    <property type="entry name" value="PHOSPHOLIPID_GLYCEROL ACYLTRANSFERASE DOMAIN-CONTAINING PROTEIN"/>
    <property type="match status" value="1"/>
</dbReference>
<dbReference type="SMART" id="SM00563">
    <property type="entry name" value="PlsC"/>
    <property type="match status" value="1"/>
</dbReference>